<dbReference type="OrthoDB" id="10250730at2759"/>
<feature type="domain" description="Metallo-beta-lactamase" evidence="5">
    <location>
        <begin position="31"/>
        <end position="104"/>
    </location>
</feature>
<dbReference type="AlphaFoldDB" id="F0XEM0"/>
<comment type="similarity">
    <text evidence="1">Belongs to the metallo-beta-lactamase superfamily.</text>
</comment>
<keyword evidence="4" id="KW-0862">Zinc</keyword>
<dbReference type="Proteomes" id="UP000007796">
    <property type="component" value="Unassembled WGS sequence"/>
</dbReference>
<accession>F0XEM0</accession>
<keyword evidence="3" id="KW-0378">Hydrolase</keyword>
<dbReference type="InterPro" id="IPR036866">
    <property type="entry name" value="RibonucZ/Hydroxyglut_hydro"/>
</dbReference>
<dbReference type="Gene3D" id="3.60.15.10">
    <property type="entry name" value="Ribonuclease Z/Hydroxyacylglutathione hydrolase-like"/>
    <property type="match status" value="1"/>
</dbReference>
<evidence type="ECO:0000256" key="4">
    <source>
        <dbReference type="ARBA" id="ARBA00022833"/>
    </source>
</evidence>
<reference evidence="6 7" key="1">
    <citation type="journal article" date="2011" name="Proc. Natl. Acad. Sci. U.S.A.">
        <title>Genome and transcriptome analyses of the mountain pine beetle-fungal symbiont Grosmannia clavigera, a lodgepole pine pathogen.</title>
        <authorList>
            <person name="DiGuistini S."/>
            <person name="Wang Y."/>
            <person name="Liao N.Y."/>
            <person name="Taylor G."/>
            <person name="Tanguay P."/>
            <person name="Feau N."/>
            <person name="Henrissat B."/>
            <person name="Chan S.K."/>
            <person name="Hesse-Orce U."/>
            <person name="Alamouti S.M."/>
            <person name="Tsui C.K.M."/>
            <person name="Docking R.T."/>
            <person name="Levasseur A."/>
            <person name="Haridas S."/>
            <person name="Robertson G."/>
            <person name="Birol I."/>
            <person name="Holt R.A."/>
            <person name="Marra M.A."/>
            <person name="Hamelin R.C."/>
            <person name="Hirst M."/>
            <person name="Jones S.J.M."/>
            <person name="Bohlmann J."/>
            <person name="Breuil C."/>
        </authorList>
    </citation>
    <scope>NUCLEOTIDE SEQUENCE [LARGE SCALE GENOMIC DNA]</scope>
    <source>
        <strain evidence="7">kw1407 / UAMH 11150</strain>
    </source>
</reference>
<dbReference type="InterPro" id="IPR001279">
    <property type="entry name" value="Metallo-B-lactamas"/>
</dbReference>
<dbReference type="eggNOG" id="ENOG502S1A6">
    <property type="taxonomic scope" value="Eukaryota"/>
</dbReference>
<evidence type="ECO:0000259" key="5">
    <source>
        <dbReference type="Pfam" id="PF00753"/>
    </source>
</evidence>
<evidence type="ECO:0000256" key="3">
    <source>
        <dbReference type="ARBA" id="ARBA00022801"/>
    </source>
</evidence>
<gene>
    <name evidence="6" type="ORF">CMQ_387</name>
</gene>
<evidence type="ECO:0000313" key="6">
    <source>
        <dbReference type="EMBL" id="EFX03459.1"/>
    </source>
</evidence>
<evidence type="ECO:0000256" key="1">
    <source>
        <dbReference type="ARBA" id="ARBA00007749"/>
    </source>
</evidence>
<dbReference type="InParanoid" id="F0XEM0"/>
<dbReference type="SUPFAM" id="SSF56281">
    <property type="entry name" value="Metallo-hydrolase/oxidoreductase"/>
    <property type="match status" value="1"/>
</dbReference>
<dbReference type="RefSeq" id="XP_014172941.1">
    <property type="nucleotide sequence ID" value="XM_014317466.1"/>
</dbReference>
<dbReference type="HOGENOM" id="CLU_030571_1_0_1"/>
<proteinExistence type="inferred from homology"/>
<organism evidence="7">
    <name type="scientific">Grosmannia clavigera (strain kw1407 / UAMH 11150)</name>
    <name type="common">Blue stain fungus</name>
    <name type="synonym">Graphiocladiella clavigera</name>
    <dbReference type="NCBI Taxonomy" id="655863"/>
    <lineage>
        <taxon>Eukaryota</taxon>
        <taxon>Fungi</taxon>
        <taxon>Dikarya</taxon>
        <taxon>Ascomycota</taxon>
        <taxon>Pezizomycotina</taxon>
        <taxon>Sordariomycetes</taxon>
        <taxon>Sordariomycetidae</taxon>
        <taxon>Ophiostomatales</taxon>
        <taxon>Ophiostomataceae</taxon>
        <taxon>Leptographium</taxon>
    </lineage>
</organism>
<dbReference type="InterPro" id="IPR051013">
    <property type="entry name" value="MBL_superfamily_lactonases"/>
</dbReference>
<evidence type="ECO:0000256" key="2">
    <source>
        <dbReference type="ARBA" id="ARBA00022723"/>
    </source>
</evidence>
<dbReference type="STRING" id="655863.F0XEM0"/>
<dbReference type="PANTHER" id="PTHR42978">
    <property type="entry name" value="QUORUM-QUENCHING LACTONASE YTNP-RELATED-RELATED"/>
    <property type="match status" value="1"/>
</dbReference>
<keyword evidence="7" id="KW-1185">Reference proteome</keyword>
<evidence type="ECO:0000313" key="7">
    <source>
        <dbReference type="Proteomes" id="UP000007796"/>
    </source>
</evidence>
<protein>
    <submittedName>
        <fullName evidence="6">Metallo-beta-lactamase superfamily protein</fullName>
    </submittedName>
</protein>
<keyword evidence="2" id="KW-0479">Metal-binding</keyword>
<dbReference type="GO" id="GO:0016787">
    <property type="term" value="F:hydrolase activity"/>
    <property type="evidence" value="ECO:0007669"/>
    <property type="project" value="UniProtKB-KW"/>
</dbReference>
<sequence>MSSSNINSSAVEKPPPALNIPSGSTVSVKIIDNTTILYDLGTRKDLENLAPVTVRLMDKPDWKYTIEKDVADILVENGVVLNTIEAVVWSHWHFDHTGNMKTFPPSVNLIVGSGFKKGLLPGYPTNKNSHVLEADWEVRDLIELDFNTDLKLGKFKTIDYFSDGSFYLLDTPGHAIGHTSALARVSKGFNGEKDTFVFLGGDLCHHEFDAADNVLVIIAHDSAPLMPSSGFQFFPDGTLNNWKKDKLDEKIRWSFLTDFSHAVENGLKQETTLKAGLVFKPN</sequence>
<dbReference type="CDD" id="cd07730">
    <property type="entry name" value="metallo-hydrolase-like_MBL-fold"/>
    <property type="match status" value="1"/>
</dbReference>
<dbReference type="Pfam" id="PF00753">
    <property type="entry name" value="Lactamase_B"/>
    <property type="match status" value="1"/>
</dbReference>
<dbReference type="PANTHER" id="PTHR42978:SF5">
    <property type="entry name" value="METALLO-BETA-LACTAMASE DOMAIN-CONTAINING PROTEIN"/>
    <property type="match status" value="1"/>
</dbReference>
<dbReference type="EMBL" id="GL629765">
    <property type="protein sequence ID" value="EFX03459.1"/>
    <property type="molecule type" value="Genomic_DNA"/>
</dbReference>
<dbReference type="GeneID" id="25977017"/>
<name>F0XEM0_GROCL</name>
<dbReference type="GO" id="GO:0046872">
    <property type="term" value="F:metal ion binding"/>
    <property type="evidence" value="ECO:0007669"/>
    <property type="project" value="UniProtKB-KW"/>
</dbReference>